<comment type="similarity">
    <text evidence="1">Belongs to the Mu gp47/PBSX XkdT family.</text>
</comment>
<accession>A0ABR4TGS1</accession>
<dbReference type="RefSeq" id="WP_039227977.1">
    <property type="nucleotide sequence ID" value="NZ_JENX01000026.1"/>
</dbReference>
<feature type="domain" description="Baseplate J-like central" evidence="3">
    <location>
        <begin position="190"/>
        <end position="260"/>
    </location>
</feature>
<dbReference type="Pfam" id="PF26079">
    <property type="entry name" value="Baseplate_J_C"/>
    <property type="match status" value="1"/>
</dbReference>
<proteinExistence type="inferred from homology"/>
<organism evidence="5 6">
    <name type="scientific">Clostridium haemolyticum NCTC 9693</name>
    <dbReference type="NCBI Taxonomy" id="1443114"/>
    <lineage>
        <taxon>Bacteria</taxon>
        <taxon>Bacillati</taxon>
        <taxon>Bacillota</taxon>
        <taxon>Clostridia</taxon>
        <taxon>Eubacteriales</taxon>
        <taxon>Clostridiaceae</taxon>
        <taxon>Clostridium</taxon>
    </lineage>
</organism>
<dbReference type="PANTHER" id="PTHR37829:SF3">
    <property type="entry name" value="PROTEIN JAYE-RELATED"/>
    <property type="match status" value="1"/>
</dbReference>
<evidence type="ECO:0000259" key="3">
    <source>
        <dbReference type="Pfam" id="PF26078"/>
    </source>
</evidence>
<dbReference type="InterPro" id="IPR058530">
    <property type="entry name" value="Baseplate_J-like_C"/>
</dbReference>
<dbReference type="Pfam" id="PF26078">
    <property type="entry name" value="Baseplate_J_M"/>
    <property type="match status" value="1"/>
</dbReference>
<evidence type="ECO:0000313" key="5">
    <source>
        <dbReference type="EMBL" id="KEI18197.1"/>
    </source>
</evidence>
<sequence>MYSEDSKDILNRMLSYLETDVYKCEGTLIHDALAPAAYELEDTREDLDDCLDAVFAKTALENGYSEELELRCEEHGVFRKLGEHATTNVTFYGAKGTKIEEGTLIQTSLGVIFKTTKEDTIKDNGTTIIPVIAMEEGTKYNVKAKEINQLPIQLIGISKIENLNNVENGRDTETDEQLYNRLILKVRTPATSGNKNEYKLWAMETSGVGNAIVIPRWQGRGTVKVVIVDSNGKAPSNEIINNVKKHIEEVRPIGADVTVSGITEIGLNISIKVIANKSDLEEIKKDIQTNIQDYLKNISLNTDTVRYNRIVNCVLNVGKVTDFTELKINSNTKDIKLEKDSIAILKNIEVVVDSVT</sequence>
<evidence type="ECO:0000256" key="1">
    <source>
        <dbReference type="ARBA" id="ARBA00038087"/>
    </source>
</evidence>
<feature type="domain" description="Baseplate J-like C-terminal" evidence="4">
    <location>
        <begin position="268"/>
        <end position="350"/>
    </location>
</feature>
<gene>
    <name evidence="5" type="ORF">Z960_03425</name>
</gene>
<dbReference type="Proteomes" id="UP000027937">
    <property type="component" value="Unassembled WGS sequence"/>
</dbReference>
<dbReference type="EMBL" id="JENX01000026">
    <property type="protein sequence ID" value="KEI18197.1"/>
    <property type="molecule type" value="Genomic_DNA"/>
</dbReference>
<dbReference type="InterPro" id="IPR052399">
    <property type="entry name" value="Phage_Baseplate_Assmbl_Protein"/>
</dbReference>
<reference evidence="5 6" key="1">
    <citation type="submission" date="2014-02" db="EMBL/GenBank/DDBJ databases">
        <title>Plasmidome dynamics in the species complex Clostridium novyi sensu lato converts strains of independent lineages into distinctly different pathogens.</title>
        <authorList>
            <person name="Skarin H."/>
            <person name="Segerman B."/>
        </authorList>
    </citation>
    <scope>NUCLEOTIDE SEQUENCE [LARGE SCALE GENOMIC DNA]</scope>
    <source>
        <strain evidence="5 6">NCTC 9693</strain>
    </source>
</reference>
<comment type="caution">
    <text evidence="5">The sequence shown here is derived from an EMBL/GenBank/DDBJ whole genome shotgun (WGS) entry which is preliminary data.</text>
</comment>
<name>A0ABR4TGS1_CLOHA</name>
<evidence type="ECO:0008006" key="7">
    <source>
        <dbReference type="Google" id="ProtNLM"/>
    </source>
</evidence>
<dbReference type="PANTHER" id="PTHR37829">
    <property type="entry name" value="PHAGE-LIKE ELEMENT PBSX PROTEIN XKDT"/>
    <property type="match status" value="1"/>
</dbReference>
<dbReference type="Pfam" id="PF04865">
    <property type="entry name" value="Baseplate_J"/>
    <property type="match status" value="1"/>
</dbReference>
<dbReference type="InterPro" id="IPR058531">
    <property type="entry name" value="Baseplate_J_M"/>
</dbReference>
<evidence type="ECO:0000259" key="2">
    <source>
        <dbReference type="Pfam" id="PF04865"/>
    </source>
</evidence>
<keyword evidence="6" id="KW-1185">Reference proteome</keyword>
<dbReference type="InterPro" id="IPR006949">
    <property type="entry name" value="Barrel_Baseplate_J-like"/>
</dbReference>
<evidence type="ECO:0000259" key="4">
    <source>
        <dbReference type="Pfam" id="PF26079"/>
    </source>
</evidence>
<protein>
    <recommendedName>
        <fullName evidence="7">Baseplate J protein</fullName>
    </recommendedName>
</protein>
<evidence type="ECO:0000313" key="6">
    <source>
        <dbReference type="Proteomes" id="UP000027937"/>
    </source>
</evidence>
<feature type="domain" description="Baseplate protein J-like barrel" evidence="2">
    <location>
        <begin position="89"/>
        <end position="169"/>
    </location>
</feature>